<reference evidence="1 2" key="1">
    <citation type="submission" date="2019-07" db="EMBL/GenBank/DDBJ databases">
        <title>Chromosome genome assembly for large yellow croaker.</title>
        <authorList>
            <person name="Xiao S."/>
        </authorList>
    </citation>
    <scope>NUCLEOTIDE SEQUENCE [LARGE SCALE GENOMIC DNA]</scope>
    <source>
        <strain evidence="1">JMULYC20181020</strain>
        <tissue evidence="1">Muscle</tissue>
    </source>
</reference>
<name>A0A6G0IDU7_LARCR</name>
<dbReference type="Proteomes" id="UP000424527">
    <property type="component" value="Unassembled WGS sequence"/>
</dbReference>
<protein>
    <submittedName>
        <fullName evidence="1">Uncharacterized protein</fullName>
    </submittedName>
</protein>
<accession>A0A6G0IDU7</accession>
<evidence type="ECO:0000313" key="2">
    <source>
        <dbReference type="Proteomes" id="UP000424527"/>
    </source>
</evidence>
<sequence length="252" mass="27944">MNSNFSAKDALEQLSTKQKAELILDQTEDEAIIRRVFANLTESNDDELLNEFFQAFTKINKQRNITVISNPGVRDTILNLTLTALAPKFVDFEPEDFQLWFQGNLFSVMASLHPGSLVVIPSNISCASYAAILTGLRDSLKSLPLPLSHGVRSSIESLKKTFTRCSVPDSFMCKQTPVDEDLICVASDRAHLQQILSVGNSSEALCNFTITEHACSSATRLKPSNLVTLLNCSLESQRIYPVEMIYYDVISG</sequence>
<gene>
    <name evidence="1" type="ORF">D5F01_LYC11371</name>
</gene>
<keyword evidence="2" id="KW-1185">Reference proteome</keyword>
<dbReference type="EMBL" id="REGW02000011">
    <property type="protein sequence ID" value="KAE8289665.1"/>
    <property type="molecule type" value="Genomic_DNA"/>
</dbReference>
<dbReference type="AlphaFoldDB" id="A0A6G0IDU7"/>
<evidence type="ECO:0000313" key="1">
    <source>
        <dbReference type="EMBL" id="KAE8289665.1"/>
    </source>
</evidence>
<organism evidence="1 2">
    <name type="scientific">Larimichthys crocea</name>
    <name type="common">Large yellow croaker</name>
    <name type="synonym">Pseudosciaena crocea</name>
    <dbReference type="NCBI Taxonomy" id="215358"/>
    <lineage>
        <taxon>Eukaryota</taxon>
        <taxon>Metazoa</taxon>
        <taxon>Chordata</taxon>
        <taxon>Craniata</taxon>
        <taxon>Vertebrata</taxon>
        <taxon>Euteleostomi</taxon>
        <taxon>Actinopterygii</taxon>
        <taxon>Neopterygii</taxon>
        <taxon>Teleostei</taxon>
        <taxon>Neoteleostei</taxon>
        <taxon>Acanthomorphata</taxon>
        <taxon>Eupercaria</taxon>
        <taxon>Sciaenidae</taxon>
        <taxon>Larimichthys</taxon>
    </lineage>
</organism>
<comment type="caution">
    <text evidence="1">The sequence shown here is derived from an EMBL/GenBank/DDBJ whole genome shotgun (WGS) entry which is preliminary data.</text>
</comment>
<proteinExistence type="predicted"/>